<reference evidence="2" key="1">
    <citation type="submission" date="2021-01" db="EMBL/GenBank/DDBJ databases">
        <authorList>
            <person name="Corre E."/>
            <person name="Pelletier E."/>
            <person name="Niang G."/>
            <person name="Scheremetjew M."/>
            <person name="Finn R."/>
            <person name="Kale V."/>
            <person name="Holt S."/>
            <person name="Cochrane G."/>
            <person name="Meng A."/>
            <person name="Brown T."/>
            <person name="Cohen L."/>
        </authorList>
    </citation>
    <scope>NUCLEOTIDE SEQUENCE</scope>
    <source>
        <strain evidence="2">SAG 11-49</strain>
    </source>
</reference>
<gene>
    <name evidence="2" type="ORF">CLEI1391_LOCUS10686</name>
</gene>
<dbReference type="GO" id="GO:0004674">
    <property type="term" value="F:protein serine/threonine kinase activity"/>
    <property type="evidence" value="ECO:0007669"/>
    <property type="project" value="TreeGrafter"/>
</dbReference>
<proteinExistence type="predicted"/>
<evidence type="ECO:0000313" key="2">
    <source>
        <dbReference type="EMBL" id="CAD8682446.1"/>
    </source>
</evidence>
<dbReference type="AlphaFoldDB" id="A0A7S0RN03"/>
<accession>A0A7S0RN03</accession>
<dbReference type="SMART" id="SM00220">
    <property type="entry name" value="S_TKc"/>
    <property type="match status" value="1"/>
</dbReference>
<organism evidence="2">
    <name type="scientific">Chlamydomonas leiostraca</name>
    <dbReference type="NCBI Taxonomy" id="1034604"/>
    <lineage>
        <taxon>Eukaryota</taxon>
        <taxon>Viridiplantae</taxon>
        <taxon>Chlorophyta</taxon>
        <taxon>core chlorophytes</taxon>
        <taxon>Chlorophyceae</taxon>
        <taxon>CS clade</taxon>
        <taxon>Chlamydomonadales</taxon>
        <taxon>Chlamydomonadaceae</taxon>
        <taxon>Chlamydomonas</taxon>
    </lineage>
</organism>
<dbReference type="SUPFAM" id="SSF56112">
    <property type="entry name" value="Protein kinase-like (PK-like)"/>
    <property type="match status" value="1"/>
</dbReference>
<feature type="domain" description="Protein kinase" evidence="1">
    <location>
        <begin position="243"/>
        <end position="550"/>
    </location>
</feature>
<dbReference type="Pfam" id="PF07714">
    <property type="entry name" value="PK_Tyr_Ser-Thr"/>
    <property type="match status" value="1"/>
</dbReference>
<dbReference type="PROSITE" id="PS00108">
    <property type="entry name" value="PROTEIN_KINASE_ST"/>
    <property type="match status" value="1"/>
</dbReference>
<dbReference type="EMBL" id="HBFB01019046">
    <property type="protein sequence ID" value="CAD8682446.1"/>
    <property type="molecule type" value="Transcribed_RNA"/>
</dbReference>
<dbReference type="InterPro" id="IPR011009">
    <property type="entry name" value="Kinase-like_dom_sf"/>
</dbReference>
<name>A0A7S0RN03_9CHLO</name>
<dbReference type="InterPro" id="IPR001245">
    <property type="entry name" value="Ser-Thr/Tyr_kinase_cat_dom"/>
</dbReference>
<dbReference type="Gene3D" id="3.30.200.20">
    <property type="entry name" value="Phosphorylase Kinase, domain 1"/>
    <property type="match status" value="1"/>
</dbReference>
<dbReference type="PROSITE" id="PS50011">
    <property type="entry name" value="PROTEIN_KINASE_DOM"/>
    <property type="match status" value="1"/>
</dbReference>
<dbReference type="InterPro" id="IPR008271">
    <property type="entry name" value="Ser/Thr_kinase_AS"/>
</dbReference>
<dbReference type="InterPro" id="IPR000719">
    <property type="entry name" value="Prot_kinase_dom"/>
</dbReference>
<dbReference type="PANTHER" id="PTHR44329:SF214">
    <property type="entry name" value="PROTEIN KINASE DOMAIN-CONTAINING PROTEIN"/>
    <property type="match status" value="1"/>
</dbReference>
<dbReference type="GO" id="GO:0005524">
    <property type="term" value="F:ATP binding"/>
    <property type="evidence" value="ECO:0007669"/>
    <property type="project" value="InterPro"/>
</dbReference>
<sequence length="557" mass="59205">MATMDLLPSGWEHLAGMATVLVTVVGVMLGRRMAWPQKPPTQKPAERLASNSDLQTCRVASQSRRRGSIELATAAVKDIVSRLAGKKAEEHLIVEDRLASGTVGMVFSGTYKGQPCAVRVISMLSAPAHAHKISMLYELLRTKAGQHPNLVPLLHTEVNPHLAPRNTLGPQWLCTPPPSLHNSPQRNSMEEGAVQEPESYQSCFSALTRHGRQLAQQEGAAAQGGGSGTGTGSGALLKAATTTALAHFTGRGSVGCRVGAHTGGALLSSSELRGAVMRRGRASVDVGELGAHADKARDPGTLETLMTARASAARTRGTSFETAQANKRRGALLNPTLWATSQPPKTPPMYPNELYFVSELCPLGSLEGYLLTHELPLHARALLALDVAQALAHLHERRVMHTDLKLANCLLVADESRAGTGGGLRARLADVGLAALLDADESRLSSARARPEELALQAPEALMEGRITAEGDVYAYGCLLWRLAAHGAQLFPAAEWDACAVLQQVVVGHARPEFPDSTPLPWVALAEECWAHAPSQRPLAAEVVARMTALVHELGGV</sequence>
<dbReference type="PANTHER" id="PTHR44329">
    <property type="entry name" value="SERINE/THREONINE-PROTEIN KINASE TNNI3K-RELATED"/>
    <property type="match status" value="1"/>
</dbReference>
<evidence type="ECO:0000259" key="1">
    <source>
        <dbReference type="PROSITE" id="PS50011"/>
    </source>
</evidence>
<dbReference type="Gene3D" id="1.10.510.10">
    <property type="entry name" value="Transferase(Phosphotransferase) domain 1"/>
    <property type="match status" value="1"/>
</dbReference>
<protein>
    <recommendedName>
        <fullName evidence="1">Protein kinase domain-containing protein</fullName>
    </recommendedName>
</protein>
<dbReference type="InterPro" id="IPR051681">
    <property type="entry name" value="Ser/Thr_Kinases-Pseudokinases"/>
</dbReference>